<keyword evidence="3" id="KW-1185">Reference proteome</keyword>
<protein>
    <submittedName>
        <fullName evidence="2">Ketoacid CoA transferase</fullName>
    </submittedName>
</protein>
<dbReference type="AlphaFoldDB" id="A0A3A3FM54"/>
<feature type="region of interest" description="Disordered" evidence="1">
    <location>
        <begin position="256"/>
        <end position="275"/>
    </location>
</feature>
<dbReference type="GO" id="GO:0008410">
    <property type="term" value="F:CoA-transferase activity"/>
    <property type="evidence" value="ECO:0007669"/>
    <property type="project" value="InterPro"/>
</dbReference>
<evidence type="ECO:0000256" key="1">
    <source>
        <dbReference type="SAM" id="MobiDB-lite"/>
    </source>
</evidence>
<dbReference type="SMART" id="SM00882">
    <property type="entry name" value="CoA_trans"/>
    <property type="match status" value="1"/>
</dbReference>
<dbReference type="RefSeq" id="WP_119772597.1">
    <property type="nucleotide sequence ID" value="NZ_QYUO01000003.1"/>
</dbReference>
<dbReference type="Gene3D" id="3.40.1080.10">
    <property type="entry name" value="Glutaconate Coenzyme A-transferase"/>
    <property type="match status" value="1"/>
</dbReference>
<proteinExistence type="predicted"/>
<feature type="compositionally biased region" description="Low complexity" evidence="1">
    <location>
        <begin position="257"/>
        <end position="275"/>
    </location>
</feature>
<comment type="caution">
    <text evidence="2">The sequence shown here is derived from an EMBL/GenBank/DDBJ whole genome shotgun (WGS) entry which is preliminary data.</text>
</comment>
<dbReference type="InterPro" id="IPR037171">
    <property type="entry name" value="NagB/RpiA_transferase-like"/>
</dbReference>
<dbReference type="SUPFAM" id="SSF100950">
    <property type="entry name" value="NagB/RpiA/CoA transferase-like"/>
    <property type="match status" value="1"/>
</dbReference>
<gene>
    <name evidence="2" type="ORF">D3871_28915</name>
</gene>
<keyword evidence="2" id="KW-0808">Transferase</keyword>
<name>A0A3A3FM54_9BURK</name>
<dbReference type="Proteomes" id="UP000265955">
    <property type="component" value="Unassembled WGS sequence"/>
</dbReference>
<accession>A0A3A3FM54</accession>
<dbReference type="PANTHER" id="PTHR43293">
    <property type="entry name" value="ACETATE COA-TRANSFERASE YDIF"/>
    <property type="match status" value="1"/>
</dbReference>
<organism evidence="2 3">
    <name type="scientific">Noviherbaspirillum saxi</name>
    <dbReference type="NCBI Taxonomy" id="2320863"/>
    <lineage>
        <taxon>Bacteria</taxon>
        <taxon>Pseudomonadati</taxon>
        <taxon>Pseudomonadota</taxon>
        <taxon>Betaproteobacteria</taxon>
        <taxon>Burkholderiales</taxon>
        <taxon>Oxalobacteraceae</taxon>
        <taxon>Noviherbaspirillum</taxon>
    </lineage>
</organism>
<evidence type="ECO:0000313" key="2">
    <source>
        <dbReference type="EMBL" id="RJF92612.1"/>
    </source>
</evidence>
<evidence type="ECO:0000313" key="3">
    <source>
        <dbReference type="Proteomes" id="UP000265955"/>
    </source>
</evidence>
<dbReference type="PANTHER" id="PTHR43293:SF3">
    <property type="entry name" value="CHOLESTEROL RING-CLEAVING HYDROLASE IPDB SUBUNIT"/>
    <property type="match status" value="1"/>
</dbReference>
<reference evidence="3" key="1">
    <citation type="submission" date="2018-09" db="EMBL/GenBank/DDBJ databases">
        <authorList>
            <person name="Zhu H."/>
        </authorList>
    </citation>
    <scope>NUCLEOTIDE SEQUENCE [LARGE SCALE GENOMIC DNA]</scope>
    <source>
        <strain evidence="3">K1R23-30</strain>
    </source>
</reference>
<sequence length="275" mass="29981">MANDQHDITLAELLIVACAEGWRGDGELLASGIGTIPRLAAGLAKLTHSPELLLTDGEAYLIEEPIPLGPRPEGFTLQAAGWMPFARIFECVWGGYRHALTMPSQIDRYGQTNISCLGADYDRPKTQLLGARGYPGNSINHINSYLVTSHGPRVFVKGEVDMVAGVGYNPARRTPGMRGDFIDLRRIVTDLCVLDFEGPQHAMRVRSLHPGVHFDDVQAATGFELLRAPEMGVTPLPDATQLDIIRRLDPHNLRASALRNNPPALRAAPRAEVPA</sequence>
<dbReference type="InterPro" id="IPR004165">
    <property type="entry name" value="CoA_trans_fam_I"/>
</dbReference>
<dbReference type="OrthoDB" id="9813111at2"/>
<dbReference type="EMBL" id="QYUO01000003">
    <property type="protein sequence ID" value="RJF92612.1"/>
    <property type="molecule type" value="Genomic_DNA"/>
</dbReference>